<evidence type="ECO:0000256" key="15">
    <source>
        <dbReference type="SAM" id="Phobius"/>
    </source>
</evidence>
<dbReference type="GO" id="GO:0008233">
    <property type="term" value="F:peptidase activity"/>
    <property type="evidence" value="ECO:0007669"/>
    <property type="project" value="InterPro"/>
</dbReference>
<feature type="region of interest" description="Disordered" evidence="14">
    <location>
        <begin position="728"/>
        <end position="766"/>
    </location>
</feature>
<feature type="compositionally biased region" description="Low complexity" evidence="14">
    <location>
        <begin position="778"/>
        <end position="790"/>
    </location>
</feature>
<keyword evidence="3" id="KW-1003">Cell membrane</keyword>
<dbReference type="Gene3D" id="3.90.70.10">
    <property type="entry name" value="Cysteine proteinases"/>
    <property type="match status" value="1"/>
</dbReference>
<dbReference type="AlphaFoldDB" id="A0A1I9YCD8"/>
<dbReference type="SUPFAM" id="SSF90123">
    <property type="entry name" value="ABC transporter transmembrane region"/>
    <property type="match status" value="1"/>
</dbReference>
<evidence type="ECO:0000259" key="18">
    <source>
        <dbReference type="PROSITE" id="PS50990"/>
    </source>
</evidence>
<dbReference type="InterPro" id="IPR003439">
    <property type="entry name" value="ABC_transporter-like_ATP-bd"/>
</dbReference>
<dbReference type="InterPro" id="IPR011527">
    <property type="entry name" value="ABC1_TM_dom"/>
</dbReference>
<proteinExistence type="inferred from homology"/>
<keyword evidence="2" id="KW-0813">Transport</keyword>
<dbReference type="NCBIfam" id="TIGR03375">
    <property type="entry name" value="type_I_sec_LssB"/>
    <property type="match status" value="1"/>
</dbReference>
<evidence type="ECO:0000313" key="19">
    <source>
        <dbReference type="EMBL" id="APA83971.1"/>
    </source>
</evidence>
<dbReference type="GO" id="GO:0140359">
    <property type="term" value="F:ABC-type transporter activity"/>
    <property type="evidence" value="ECO:0007669"/>
    <property type="project" value="InterPro"/>
</dbReference>
<keyword evidence="6" id="KW-0354">Hemolysis</keyword>
<evidence type="ECO:0000256" key="1">
    <source>
        <dbReference type="ARBA" id="ARBA00004651"/>
    </source>
</evidence>
<dbReference type="InterPro" id="IPR005074">
    <property type="entry name" value="Peptidase_C39"/>
</dbReference>
<dbReference type="InterPro" id="IPR036640">
    <property type="entry name" value="ABC1_TM_sf"/>
</dbReference>
<evidence type="ECO:0000256" key="12">
    <source>
        <dbReference type="ARBA" id="ARBA00061173"/>
    </source>
</evidence>
<feature type="domain" description="Peptidase C39" evidence="18">
    <location>
        <begin position="14"/>
        <end position="144"/>
    </location>
</feature>
<dbReference type="FunFam" id="3.40.50.300:FF:000299">
    <property type="entry name" value="ABC transporter ATP-binding protein/permease"/>
    <property type="match status" value="1"/>
</dbReference>
<evidence type="ECO:0000256" key="14">
    <source>
        <dbReference type="SAM" id="MobiDB-lite"/>
    </source>
</evidence>
<dbReference type="PROSITE" id="PS50893">
    <property type="entry name" value="ABC_TRANSPORTER_2"/>
    <property type="match status" value="1"/>
</dbReference>
<dbReference type="SUPFAM" id="SSF52540">
    <property type="entry name" value="P-loop containing nucleoside triphosphate hydrolases"/>
    <property type="match status" value="1"/>
</dbReference>
<dbReference type="CDD" id="cd18587">
    <property type="entry name" value="ABC_6TM_LapB_like"/>
    <property type="match status" value="1"/>
</dbReference>
<keyword evidence="5 15" id="KW-0812">Transmembrane</keyword>
<evidence type="ECO:0000256" key="7">
    <source>
        <dbReference type="ARBA" id="ARBA00022741"/>
    </source>
</evidence>
<feature type="transmembrane region" description="Helical" evidence="15">
    <location>
        <begin position="316"/>
        <end position="336"/>
    </location>
</feature>
<evidence type="ECO:0000313" key="20">
    <source>
        <dbReference type="Proteomes" id="UP000179860"/>
    </source>
</evidence>
<comment type="function">
    <text evidence="11">Involved in the export of calmodulin-sensitive adenylate cyclase-hemolysin (cyclolysin).</text>
</comment>
<dbReference type="Gene3D" id="3.40.50.300">
    <property type="entry name" value="P-loop containing nucleotide triphosphate hydrolases"/>
    <property type="match status" value="1"/>
</dbReference>
<keyword evidence="9 15" id="KW-1133">Transmembrane helix</keyword>
<dbReference type="GO" id="GO:0034040">
    <property type="term" value="F:ATPase-coupled lipid transmembrane transporter activity"/>
    <property type="evidence" value="ECO:0007669"/>
    <property type="project" value="TreeGrafter"/>
</dbReference>
<organism evidence="19 20">
    <name type="scientific">Paraburkholderia sprentiae WSM5005</name>
    <dbReference type="NCBI Taxonomy" id="754502"/>
    <lineage>
        <taxon>Bacteria</taxon>
        <taxon>Pseudomonadati</taxon>
        <taxon>Pseudomonadota</taxon>
        <taxon>Betaproteobacteria</taxon>
        <taxon>Burkholderiales</taxon>
        <taxon>Burkholderiaceae</taxon>
        <taxon>Paraburkholderia</taxon>
    </lineage>
</organism>
<dbReference type="InterPro" id="IPR003593">
    <property type="entry name" value="AAA+_ATPase"/>
</dbReference>
<keyword evidence="4" id="KW-0997">Cell inner membrane</keyword>
<feature type="domain" description="ABC transporter" evidence="16">
    <location>
        <begin position="491"/>
        <end position="730"/>
    </location>
</feature>
<evidence type="ECO:0000259" key="16">
    <source>
        <dbReference type="PROSITE" id="PS50893"/>
    </source>
</evidence>
<dbReference type="GO" id="GO:0016887">
    <property type="term" value="F:ATP hydrolysis activity"/>
    <property type="evidence" value="ECO:0007669"/>
    <property type="project" value="InterPro"/>
</dbReference>
<protein>
    <recommendedName>
        <fullName evidence="13">Cyclolysin secretion/processing ATP-binding protein CyaB</fullName>
    </recommendedName>
</protein>
<keyword evidence="8" id="KW-0067">ATP-binding</keyword>
<feature type="region of interest" description="Disordered" evidence="14">
    <location>
        <begin position="778"/>
        <end position="797"/>
    </location>
</feature>
<feature type="domain" description="ABC transmembrane type-1" evidence="17">
    <location>
        <begin position="179"/>
        <end position="457"/>
    </location>
</feature>
<evidence type="ECO:0000256" key="4">
    <source>
        <dbReference type="ARBA" id="ARBA00022519"/>
    </source>
</evidence>
<feature type="transmembrane region" description="Helical" evidence="15">
    <location>
        <begin position="398"/>
        <end position="422"/>
    </location>
</feature>
<evidence type="ECO:0000256" key="10">
    <source>
        <dbReference type="ARBA" id="ARBA00023136"/>
    </source>
</evidence>
<comment type="similarity">
    <text evidence="12">Belongs to the ABC transporter superfamily. Cyclolysin exporter (TC 3.A.1.109.2) family.</text>
</comment>
<evidence type="ECO:0000256" key="2">
    <source>
        <dbReference type="ARBA" id="ARBA00022448"/>
    </source>
</evidence>
<gene>
    <name evidence="19" type="ORF">BJG93_00060</name>
</gene>
<dbReference type="GO" id="GO:0031640">
    <property type="term" value="P:killing of cells of another organism"/>
    <property type="evidence" value="ECO:0007669"/>
    <property type="project" value="UniProtKB-KW"/>
</dbReference>
<evidence type="ECO:0000259" key="17">
    <source>
        <dbReference type="PROSITE" id="PS50929"/>
    </source>
</evidence>
<evidence type="ECO:0000256" key="8">
    <source>
        <dbReference type="ARBA" id="ARBA00022840"/>
    </source>
</evidence>
<dbReference type="Pfam" id="PF00005">
    <property type="entry name" value="ABC_tran"/>
    <property type="match status" value="1"/>
</dbReference>
<keyword evidence="20" id="KW-1185">Reference proteome</keyword>
<dbReference type="PROSITE" id="PS00211">
    <property type="entry name" value="ABC_TRANSPORTER_1"/>
    <property type="match status" value="1"/>
</dbReference>
<dbReference type="InterPro" id="IPR027417">
    <property type="entry name" value="P-loop_NTPase"/>
</dbReference>
<evidence type="ECO:0000256" key="6">
    <source>
        <dbReference type="ARBA" id="ARBA00022735"/>
    </source>
</evidence>
<name>A0A1I9YCD8_9BURK</name>
<dbReference type="SMART" id="SM00382">
    <property type="entry name" value="AAA"/>
    <property type="match status" value="1"/>
</dbReference>
<feature type="transmembrane region" description="Helical" evidence="15">
    <location>
        <begin position="285"/>
        <end position="310"/>
    </location>
</feature>
<dbReference type="GO" id="GO:0005886">
    <property type="term" value="C:plasma membrane"/>
    <property type="evidence" value="ECO:0007669"/>
    <property type="project" value="UniProtKB-SubCell"/>
</dbReference>
<dbReference type="KEGG" id="pspw:BJG93_00060"/>
<dbReference type="EMBL" id="CP017561">
    <property type="protein sequence ID" value="APA83971.1"/>
    <property type="molecule type" value="Genomic_DNA"/>
</dbReference>
<dbReference type="InterPro" id="IPR039421">
    <property type="entry name" value="Type_1_exporter"/>
</dbReference>
<reference evidence="19" key="1">
    <citation type="submission" date="2016-09" db="EMBL/GenBank/DDBJ databases">
        <title>The Complete Genome of Burkholderia sprentiae wsm5005.</title>
        <authorList>
            <person name="De Meyer S."/>
            <person name="Wang P."/>
            <person name="Terpolilli J."/>
        </authorList>
    </citation>
    <scope>NUCLEOTIDE SEQUENCE [LARGE SCALE GENOMIC DNA]</scope>
    <source>
        <strain evidence="19">WSM5005</strain>
    </source>
</reference>
<comment type="subcellular location">
    <subcellularLocation>
        <location evidence="1">Cell membrane</location>
        <topology evidence="1">Multi-pass membrane protein</topology>
    </subcellularLocation>
</comment>
<keyword evidence="6" id="KW-0204">Cytolysis</keyword>
<dbReference type="Pfam" id="PF00664">
    <property type="entry name" value="ABC_membrane"/>
    <property type="match status" value="1"/>
</dbReference>
<feature type="transmembrane region" description="Helical" evidence="15">
    <location>
        <begin position="175"/>
        <end position="196"/>
    </location>
</feature>
<sequence>MTQDVFPDVQAAAQTLTNEDGLLNSVMWICERYGCGKTAEALTAGLPKSGMLSPSLALGALSNAGLTAGLVERRLQLIPEHVLPTILLHRRMGGCVLLGRRENPDKEAKSRVLYQVVVPEIGHEPVEYTQEEMDEIYAGYAILVKPTARVELREGDSVEPAGHWLLGTLWRYRRYYASAALGALLINVLGLASVFFTMNVYDRVVPNQAYVTLWSLAIGVGIAMLFEAISRHVRSHLLDVAGKKADLVMGTLLFRRALAIRMEYRPASAGSFANQLREFESVRDFATSATLSAISDLPFVFVFVGVVFAVGGSLGWVPLLMIPLIVGASLFVQWPLARLMKENFKEASLKQGVLIESVEGLETLKAVGGEGHMQKRWETLSAMAASSSMKSRQISSKATSFIALLQQLQTVVLVVLGVYLIGAGELTQGALIGTVMLAGRITAPLGQVMGLALRFQQAKTALHSLNSLMTMPVDRDSSRTYLPKPPLSGQITLKDVCFSYPAPAMQTNPSVLKDVNLSIGAGERVAILGRVGSGKSTLLRVMARLYAPVDGQVLTNGLDVEQIDLADWRKAVGYVGQDARLFHGTLRENVMIGRPEASADEFLRVLRLTGLEQFASRHPKGINLPIGEGGVGISGGQRQLVSLARSLLARPQLLLLDEPTSAMDSQTEAVFLEHLARATLGQAIVVVTHRPSLLALVDRIVVVEEGKVVADGPKHKILAALSGNAKSAAVDGAQPRERQRTPPGAEATTASGSAASPAAPQATTTNIRIVPAKKAVSAATAQAGNAQAGVPNEEQCQ</sequence>
<dbReference type="InterPro" id="IPR017871">
    <property type="entry name" value="ABC_transporter-like_CS"/>
</dbReference>
<evidence type="ECO:0000256" key="13">
    <source>
        <dbReference type="ARBA" id="ARBA00072252"/>
    </source>
</evidence>
<keyword evidence="10 15" id="KW-0472">Membrane</keyword>
<dbReference type="PROSITE" id="PS50990">
    <property type="entry name" value="PEPTIDASE_C39"/>
    <property type="match status" value="1"/>
</dbReference>
<evidence type="ECO:0000256" key="3">
    <source>
        <dbReference type="ARBA" id="ARBA00022475"/>
    </source>
</evidence>
<evidence type="ECO:0000256" key="5">
    <source>
        <dbReference type="ARBA" id="ARBA00022692"/>
    </source>
</evidence>
<evidence type="ECO:0000256" key="9">
    <source>
        <dbReference type="ARBA" id="ARBA00022989"/>
    </source>
</evidence>
<dbReference type="OrthoDB" id="8554730at2"/>
<accession>A0A1I9YCD8</accession>
<dbReference type="GO" id="GO:0005524">
    <property type="term" value="F:ATP binding"/>
    <property type="evidence" value="ECO:0007669"/>
    <property type="project" value="UniProtKB-KW"/>
</dbReference>
<dbReference type="InterPro" id="IPR017750">
    <property type="entry name" value="ATPase_T1SS"/>
</dbReference>
<dbReference type="RefSeq" id="WP_027198636.1">
    <property type="nucleotide sequence ID" value="NZ_CP017561.2"/>
</dbReference>
<keyword evidence="7" id="KW-0547">Nucleotide-binding</keyword>
<feature type="transmembrane region" description="Helical" evidence="15">
    <location>
        <begin position="208"/>
        <end position="226"/>
    </location>
</feature>
<dbReference type="STRING" id="754502.BJG93_00060"/>
<dbReference type="PANTHER" id="PTHR24221">
    <property type="entry name" value="ATP-BINDING CASSETTE SUB-FAMILY B"/>
    <property type="match status" value="1"/>
</dbReference>
<dbReference type="GO" id="GO:0006508">
    <property type="term" value="P:proteolysis"/>
    <property type="evidence" value="ECO:0007669"/>
    <property type="project" value="InterPro"/>
</dbReference>
<dbReference type="PROSITE" id="PS50929">
    <property type="entry name" value="ABC_TM1F"/>
    <property type="match status" value="1"/>
</dbReference>
<reference evidence="19" key="2">
    <citation type="submission" date="2021-06" db="EMBL/GenBank/DDBJ databases">
        <authorList>
            <person name="Rogers T.H."/>
            <person name="Ramsay J.P."/>
            <person name="Wang P."/>
            <person name="Terpolilli J."/>
        </authorList>
    </citation>
    <scope>NUCLEOTIDE SEQUENCE [LARGE SCALE GENOMIC DNA]</scope>
    <source>
        <strain evidence="19">WSM5005</strain>
    </source>
</reference>
<dbReference type="PANTHER" id="PTHR24221:SF248">
    <property type="entry name" value="ABC TRANSPORTER TRANSMEMBRANE REGION"/>
    <property type="match status" value="1"/>
</dbReference>
<evidence type="ECO:0000256" key="11">
    <source>
        <dbReference type="ARBA" id="ARBA00055355"/>
    </source>
</evidence>
<dbReference type="Gene3D" id="1.20.1560.10">
    <property type="entry name" value="ABC transporter type 1, transmembrane domain"/>
    <property type="match status" value="1"/>
</dbReference>
<dbReference type="Proteomes" id="UP000179860">
    <property type="component" value="Chromosome 1"/>
</dbReference>
<feature type="compositionally biased region" description="Low complexity" evidence="14">
    <location>
        <begin position="743"/>
        <end position="765"/>
    </location>
</feature>